<dbReference type="KEGG" id="ccin:107274852"/>
<keyword evidence="1" id="KW-1185">Reference proteome</keyword>
<dbReference type="GeneID" id="107274852"/>
<gene>
    <name evidence="2" type="primary">LOC107274852</name>
</gene>
<dbReference type="InterPro" id="IPR006631">
    <property type="entry name" value="DM4_12"/>
</dbReference>
<proteinExistence type="predicted"/>
<accession>A0AAJ7R785</accession>
<dbReference type="AlphaFoldDB" id="A0AAJ7R785"/>
<dbReference type="Proteomes" id="UP000694920">
    <property type="component" value="Unplaced"/>
</dbReference>
<dbReference type="SMART" id="SM00718">
    <property type="entry name" value="DM4_12"/>
    <property type="match status" value="2"/>
</dbReference>
<organism evidence="1 2">
    <name type="scientific">Cephus cinctus</name>
    <name type="common">Wheat stem sawfly</name>
    <dbReference type="NCBI Taxonomy" id="211228"/>
    <lineage>
        <taxon>Eukaryota</taxon>
        <taxon>Metazoa</taxon>
        <taxon>Ecdysozoa</taxon>
        <taxon>Arthropoda</taxon>
        <taxon>Hexapoda</taxon>
        <taxon>Insecta</taxon>
        <taxon>Pterygota</taxon>
        <taxon>Neoptera</taxon>
        <taxon>Endopterygota</taxon>
        <taxon>Hymenoptera</taxon>
        <taxon>Cephoidea</taxon>
        <taxon>Cephidae</taxon>
        <taxon>Cephus</taxon>
    </lineage>
</organism>
<sequence length="708" mass="79786">MRCVSASETDAYGDHVRKTRRGIERTILKSIYTLLCVVLHESRATGNQMTDVLQRQVRALTYPEDSEMGLFFALAIPLDDPVSTKSVSIAFFFEANYELPNNVTDFLPGYEGIDASGRRRKRSIDRTTAYAILESKFESVGFQGRQCLLRSICDTQKQRSIHNHNGVLGDILRIILTPSSSADEGLSEEYLKAEKVSPEVECSTWYPECPVGIYDYITIEHLISGGSATGGPITNTTDAAYAVTITNPDTTVGTVGNSHYNYWMWMTLIKGTVMATKCLVPKRFTLDFNIRICNFVVMNTGTCWLRKFYTNVQSTLAVHICILVGSSHYVISFQTQVPITSNNPTGHMGWYFEQLPFLPTNSASKKSSDKSSSFIELDAGSSHYVISFQAQVPIISNNPKGHMGWYFEQLPFLPTNSASKKSSDKSSSFIELDAARKKHHKLNKLQNERHHKKQSRMNSEDFLRMNSYQSRFVKWSAHRIILNKLQVPSLPERRRSQCSMEISTFRLLLISLTMAASQSSEIQNLLRQKRYLVFPDPLESETKVQVLFGLGLPMEGAVSMTLGYVLKCNYELPYNASVFTKGYVRYDRSASSASNDLIGPETEGRTSRWDIYRMLEIALESLGSGKACLLRAVCEAAETPFNLKHGLLGEILQILLTPSSTKENSVLYSDREYHAAEILGRAASGRCHRVYPECEYSPLDYFTERLQH</sequence>
<dbReference type="PANTHER" id="PTHR21398">
    <property type="entry name" value="AGAP007094-PA"/>
    <property type="match status" value="1"/>
</dbReference>
<protein>
    <submittedName>
        <fullName evidence="2">Uncharacterized protein LOC107274852</fullName>
    </submittedName>
</protein>
<name>A0AAJ7R785_CEPCN</name>
<evidence type="ECO:0000313" key="2">
    <source>
        <dbReference type="RefSeq" id="XP_024935576.1"/>
    </source>
</evidence>
<evidence type="ECO:0000313" key="1">
    <source>
        <dbReference type="Proteomes" id="UP000694920"/>
    </source>
</evidence>
<dbReference type="PANTHER" id="PTHR21398:SF21">
    <property type="entry name" value="AGAP004005-PA"/>
    <property type="match status" value="1"/>
</dbReference>
<dbReference type="RefSeq" id="XP_024935576.1">
    <property type="nucleotide sequence ID" value="XM_025079808.1"/>
</dbReference>
<dbReference type="Pfam" id="PF07841">
    <property type="entry name" value="DM4_12"/>
    <property type="match status" value="2"/>
</dbReference>
<reference evidence="2" key="1">
    <citation type="submission" date="2025-08" db="UniProtKB">
        <authorList>
            <consortium name="RefSeq"/>
        </authorList>
    </citation>
    <scope>IDENTIFICATION</scope>
</reference>